<dbReference type="Proteomes" id="UP000650466">
    <property type="component" value="Unassembled WGS sequence"/>
</dbReference>
<keyword evidence="1" id="KW-0472">Membrane</keyword>
<evidence type="ECO:0000313" key="3">
    <source>
        <dbReference type="EMBL" id="MBD0382469.1"/>
    </source>
</evidence>
<feature type="transmembrane region" description="Helical" evidence="1">
    <location>
        <begin position="72"/>
        <end position="95"/>
    </location>
</feature>
<evidence type="ECO:0000313" key="4">
    <source>
        <dbReference type="Proteomes" id="UP000650466"/>
    </source>
</evidence>
<dbReference type="AlphaFoldDB" id="A0A926KUN9"/>
<organism evidence="3 4">
    <name type="scientific">Paenibacillus sedimenti</name>
    <dbReference type="NCBI Taxonomy" id="2770274"/>
    <lineage>
        <taxon>Bacteria</taxon>
        <taxon>Bacillati</taxon>
        <taxon>Bacillota</taxon>
        <taxon>Bacilli</taxon>
        <taxon>Bacillales</taxon>
        <taxon>Paenibacillaceae</taxon>
        <taxon>Paenibacillus</taxon>
    </lineage>
</organism>
<keyword evidence="1" id="KW-0812">Transmembrane</keyword>
<keyword evidence="1" id="KW-1133">Transmembrane helix</keyword>
<reference evidence="3" key="1">
    <citation type="submission" date="2020-09" db="EMBL/GenBank/DDBJ databases">
        <title>Draft Genome Sequence of Paenibacillus sp. WST5.</title>
        <authorList>
            <person name="Bao Z."/>
        </authorList>
    </citation>
    <scope>NUCLEOTIDE SEQUENCE</scope>
    <source>
        <strain evidence="3">WST5</strain>
    </source>
</reference>
<sequence length="179" mass="19236">MMTLFAICFWAGLALTLLITFFGGDISEFHVDSGGGHGHIGPGFFNLSSVLASLTVFGGVGYMLGSVGMTSVVLILLIALAAGLVIGWFFFLFYAKVIYKHDHSMKDSDFDLHGQLGHLSVPIHETGIGEMKFVLQGTTRSISVKSENGESIAKGAKVIILNMSKGIATVMEFTDKERL</sequence>
<proteinExistence type="predicted"/>
<keyword evidence="4" id="KW-1185">Reference proteome</keyword>
<feature type="domain" description="Membrane protein NfeD2 N-terminal transmembrane" evidence="2">
    <location>
        <begin position="2"/>
        <end position="100"/>
    </location>
</feature>
<feature type="transmembrane region" description="Helical" evidence="1">
    <location>
        <begin position="47"/>
        <end position="65"/>
    </location>
</feature>
<accession>A0A926KUN9</accession>
<name>A0A926KUN9_9BACL</name>
<comment type="caution">
    <text evidence="3">The sequence shown here is derived from an EMBL/GenBank/DDBJ whole genome shotgun (WGS) entry which is preliminary data.</text>
</comment>
<gene>
    <name evidence="3" type="ORF">ICC18_20330</name>
</gene>
<dbReference type="InterPro" id="IPR058653">
    <property type="entry name" value="NfeD2_TM"/>
</dbReference>
<dbReference type="InterPro" id="IPR012340">
    <property type="entry name" value="NA-bd_OB-fold"/>
</dbReference>
<dbReference type="Gene3D" id="2.40.50.140">
    <property type="entry name" value="Nucleic acid-binding proteins"/>
    <property type="match status" value="1"/>
</dbReference>
<evidence type="ECO:0000256" key="1">
    <source>
        <dbReference type="SAM" id="Phobius"/>
    </source>
</evidence>
<dbReference type="EMBL" id="JACVVD010000007">
    <property type="protein sequence ID" value="MBD0382469.1"/>
    <property type="molecule type" value="Genomic_DNA"/>
</dbReference>
<dbReference type="RefSeq" id="WP_188176249.1">
    <property type="nucleotide sequence ID" value="NZ_JACVVD010000007.1"/>
</dbReference>
<evidence type="ECO:0000259" key="2">
    <source>
        <dbReference type="Pfam" id="PF25842"/>
    </source>
</evidence>
<protein>
    <recommendedName>
        <fullName evidence="2">Membrane protein NfeD2 N-terminal transmembrane domain-containing protein</fullName>
    </recommendedName>
</protein>
<dbReference type="Pfam" id="PF25842">
    <property type="entry name" value="NfeD_TM"/>
    <property type="match status" value="1"/>
</dbReference>